<name>A0A449I7D5_9BACE</name>
<organism evidence="1 2">
    <name type="scientific">Prevotella heparinolytica</name>
    <dbReference type="NCBI Taxonomy" id="28113"/>
    <lineage>
        <taxon>Bacteria</taxon>
        <taxon>Pseudomonadati</taxon>
        <taxon>Bacteroidota</taxon>
        <taxon>Bacteroidia</taxon>
        <taxon>Bacteroidales</taxon>
        <taxon>Bacteroidaceae</taxon>
        <taxon>Bacteroides</taxon>
    </lineage>
</organism>
<proteinExistence type="predicted"/>
<dbReference type="Proteomes" id="UP000396835">
    <property type="component" value="Unassembled WGS sequence"/>
</dbReference>
<dbReference type="PROSITE" id="PS51257">
    <property type="entry name" value="PROKAR_LIPOPROTEIN"/>
    <property type="match status" value="1"/>
</dbReference>
<evidence type="ECO:0000313" key="1">
    <source>
        <dbReference type="EMBL" id="VFB15320.1"/>
    </source>
</evidence>
<accession>A0A449I7D5</accession>
<reference evidence="1 2" key="1">
    <citation type="submission" date="2019-02" db="EMBL/GenBank/DDBJ databases">
        <authorList>
            <consortium name="Pathogen Informatics"/>
        </authorList>
    </citation>
    <scope>NUCLEOTIDE SEQUENCE [LARGE SCALE GENOMIC DNA]</scope>
    <source>
        <strain evidence="1 2">3012STDY7078512</strain>
    </source>
</reference>
<evidence type="ECO:0008006" key="3">
    <source>
        <dbReference type="Google" id="ProtNLM"/>
    </source>
</evidence>
<dbReference type="AlphaFoldDB" id="A0A449I7D5"/>
<protein>
    <recommendedName>
        <fullName evidence="3">Lipoprotein</fullName>
    </recommendedName>
</protein>
<sequence>MKNVTYFLMIFFSLLMGVMIAGCETTDQEGEGGMGELGETLVVAGMVYSGDGSDGMTASFLGEKSVGNSLRLESANHGVILKRKGKTTYEGEATREISTYGAILQLYSVVEMEFDKESPTQIKRLKISAKNTVKGDDSSVIIVDVELKDLPFSWFDFRSYAGDEGASDWAKQHAYYGYFTGKDLSKNVVSWEINVNGKIEQRTNFTDLSMTLHYAFQ</sequence>
<dbReference type="RefSeq" id="WP_131752989.1">
    <property type="nucleotide sequence ID" value="NZ_CAACYH010000007.1"/>
</dbReference>
<gene>
    <name evidence="1" type="ORF">NCTC7812_02908</name>
</gene>
<evidence type="ECO:0000313" key="2">
    <source>
        <dbReference type="Proteomes" id="UP000396835"/>
    </source>
</evidence>
<dbReference type="EMBL" id="CAACYH010000007">
    <property type="protein sequence ID" value="VFB15320.1"/>
    <property type="molecule type" value="Genomic_DNA"/>
</dbReference>